<dbReference type="EMBL" id="WPIN01000015">
    <property type="protein sequence ID" value="MVM34440.1"/>
    <property type="molecule type" value="Genomic_DNA"/>
</dbReference>
<gene>
    <name evidence="1" type="ORF">GO755_30695</name>
</gene>
<dbReference type="RefSeq" id="WP_157589258.1">
    <property type="nucleotide sequence ID" value="NZ_WPIN01000015.1"/>
</dbReference>
<reference evidence="1 2" key="1">
    <citation type="submission" date="2019-12" db="EMBL/GenBank/DDBJ databases">
        <title>Spirosoma sp. HMF4905 genome sequencing and assembly.</title>
        <authorList>
            <person name="Kang H."/>
            <person name="Cha I."/>
            <person name="Kim H."/>
            <person name="Joh K."/>
        </authorList>
    </citation>
    <scope>NUCLEOTIDE SEQUENCE [LARGE SCALE GENOMIC DNA]</scope>
    <source>
        <strain evidence="1 2">HMF4905</strain>
    </source>
</reference>
<proteinExistence type="predicted"/>
<dbReference type="AlphaFoldDB" id="A0A7K1SKV7"/>
<organism evidence="1 2">
    <name type="scientific">Spirosoma arboris</name>
    <dbReference type="NCBI Taxonomy" id="2682092"/>
    <lineage>
        <taxon>Bacteria</taxon>
        <taxon>Pseudomonadati</taxon>
        <taxon>Bacteroidota</taxon>
        <taxon>Cytophagia</taxon>
        <taxon>Cytophagales</taxon>
        <taxon>Cytophagaceae</taxon>
        <taxon>Spirosoma</taxon>
    </lineage>
</organism>
<keyword evidence="2" id="KW-1185">Reference proteome</keyword>
<evidence type="ECO:0000313" key="2">
    <source>
        <dbReference type="Proteomes" id="UP000436006"/>
    </source>
</evidence>
<dbReference type="Gene3D" id="1.10.30.50">
    <property type="match status" value="1"/>
</dbReference>
<accession>A0A7K1SKV7</accession>
<protein>
    <recommendedName>
        <fullName evidence="3">HNH endonuclease</fullName>
    </recommendedName>
</protein>
<comment type="caution">
    <text evidence="1">The sequence shown here is derived from an EMBL/GenBank/DDBJ whole genome shotgun (WGS) entry which is preliminary data.</text>
</comment>
<sequence length="356" mass="41670">MIYAYKYLEPHPIEQFHENITYFFERLFVLNPPTFDTNELLNPDFTTLVRNSPVTLFRRLEAITHSYHYALDNDERIIVQNAFRSNNDIEAICQCISLPYKYSDLPAGIREEIKDFFDPLWTGYPQNMQVEASFGTVKAHFDAFLNYTHQQALVCPFCGITTLQPSGGAYRDAYDHFIPKGLYPFNSVNFHNLVPACHICNSPAKHDTDVPFDAAGGRRYMTYPFTGKTPHIVEAHIVCRTDYELSSDTSLGKTKSMWSIVLTESGNTTPEMDGWDAVYNIRQRYKDHIGQYENEWWRDIFKKYKRQRWVSFEDFKTDMLDDWDNFTTTPMAILRKAYYSHLFSIPDVEMLFNQTV</sequence>
<evidence type="ECO:0008006" key="3">
    <source>
        <dbReference type="Google" id="ProtNLM"/>
    </source>
</evidence>
<dbReference type="Proteomes" id="UP000436006">
    <property type="component" value="Unassembled WGS sequence"/>
</dbReference>
<evidence type="ECO:0000313" key="1">
    <source>
        <dbReference type="EMBL" id="MVM34440.1"/>
    </source>
</evidence>
<name>A0A7K1SKV7_9BACT</name>